<evidence type="ECO:0000256" key="1">
    <source>
        <dbReference type="SAM" id="MobiDB-lite"/>
    </source>
</evidence>
<feature type="compositionally biased region" description="Polar residues" evidence="1">
    <location>
        <begin position="301"/>
        <end position="316"/>
    </location>
</feature>
<organism evidence="2 3">
    <name type="scientific">Sporisorium scitamineum</name>
    <dbReference type="NCBI Taxonomy" id="49012"/>
    <lineage>
        <taxon>Eukaryota</taxon>
        <taxon>Fungi</taxon>
        <taxon>Dikarya</taxon>
        <taxon>Basidiomycota</taxon>
        <taxon>Ustilaginomycotina</taxon>
        <taxon>Ustilaginomycetes</taxon>
        <taxon>Ustilaginales</taxon>
        <taxon>Ustilaginaceae</taxon>
        <taxon>Sporisorium</taxon>
    </lineage>
</organism>
<feature type="region of interest" description="Disordered" evidence="1">
    <location>
        <begin position="91"/>
        <end position="110"/>
    </location>
</feature>
<name>A0A0F7S2F5_9BASI</name>
<feature type="region of interest" description="Disordered" evidence="1">
    <location>
        <begin position="54"/>
        <end position="78"/>
    </location>
</feature>
<feature type="region of interest" description="Disordered" evidence="1">
    <location>
        <begin position="1"/>
        <end position="35"/>
    </location>
</feature>
<sequence length="316" mass="33394">MDRSDNHRDLNAVSNRLAAQTDHLQGHLQQQLNLNSSGQVRNMFASRPAGLASLGEDAEATSDAPHSSQSQSTYSRQAGPRFAGNAAFQSAMARHSNQSGNAVPPSSSADFRANLSHQRQLSLQSRFADLGYNFASGLGPTPSEADDITDDGASSIGYGASSFDPTRGQRGHVSDFSFSSSGTASHRRTGSDMSGMLSNRGHQPAASVGDNPNSLSAQSQMFAEQQIALQQQIEMLQLQQQQLMQSAGLPQQPHASAPNPLNGGNLSFGGHRRIQSHAPRSGPMGSFSTGNPFHIGGLSNFVPSQPTTQTSNLPRG</sequence>
<dbReference type="STRING" id="49012.A0A0F7S2F5"/>
<dbReference type="EMBL" id="CCFA01000500">
    <property type="protein sequence ID" value="CDW96001.1"/>
    <property type="molecule type" value="Genomic_DNA"/>
</dbReference>
<feature type="compositionally biased region" description="Polar residues" evidence="1">
    <location>
        <begin position="95"/>
        <end position="110"/>
    </location>
</feature>
<evidence type="ECO:0000313" key="2">
    <source>
        <dbReference type="EMBL" id="CDW96001.1"/>
    </source>
</evidence>
<keyword evidence="3" id="KW-1185">Reference proteome</keyword>
<proteinExistence type="predicted"/>
<accession>A0A0F7S2F5</accession>
<feature type="compositionally biased region" description="Basic and acidic residues" evidence="1">
    <location>
        <begin position="1"/>
        <end position="10"/>
    </location>
</feature>
<feature type="compositionally biased region" description="Polar residues" evidence="1">
    <location>
        <begin position="64"/>
        <end position="76"/>
    </location>
</feature>
<evidence type="ECO:0000313" key="3">
    <source>
        <dbReference type="Proteomes" id="UP000242770"/>
    </source>
</evidence>
<reference evidence="3" key="1">
    <citation type="submission" date="2014-06" db="EMBL/GenBank/DDBJ databases">
        <authorList>
            <person name="Berkman P.J."/>
        </authorList>
    </citation>
    <scope>NUCLEOTIDE SEQUENCE [LARGE SCALE GENOMIC DNA]</scope>
</reference>
<dbReference type="Proteomes" id="UP000242770">
    <property type="component" value="Unassembled WGS sequence"/>
</dbReference>
<feature type="region of interest" description="Disordered" evidence="1">
    <location>
        <begin position="141"/>
        <end position="215"/>
    </location>
</feature>
<gene>
    <name evidence="2" type="primary">SSCI09610.1</name>
</gene>
<feature type="region of interest" description="Disordered" evidence="1">
    <location>
        <begin position="244"/>
        <end position="316"/>
    </location>
</feature>
<dbReference type="AlphaFoldDB" id="A0A0F7S2F5"/>
<feature type="compositionally biased region" description="Low complexity" evidence="1">
    <location>
        <begin position="26"/>
        <end position="35"/>
    </location>
</feature>
<protein>
    <submittedName>
        <fullName evidence="2">Uncharacterized protein</fullName>
    </submittedName>
</protein>